<keyword evidence="4" id="KW-0997">Cell inner membrane</keyword>
<dbReference type="RefSeq" id="WP_177169695.1">
    <property type="nucleotide sequence ID" value="NZ_FOGV01000013.1"/>
</dbReference>
<dbReference type="Pfam" id="PF04290">
    <property type="entry name" value="DctQ"/>
    <property type="match status" value="1"/>
</dbReference>
<keyword evidence="3" id="KW-1003">Cell membrane</keyword>
<dbReference type="STRING" id="1464123.SAMN05444126_11376"/>
<evidence type="ECO:0000256" key="2">
    <source>
        <dbReference type="ARBA" id="ARBA00022448"/>
    </source>
</evidence>
<evidence type="ECO:0000256" key="5">
    <source>
        <dbReference type="ARBA" id="ARBA00022692"/>
    </source>
</evidence>
<comment type="caution">
    <text evidence="11">The sequence shown here is derived from an EMBL/GenBank/DDBJ whole genome shotgun (WGS) entry which is preliminary data.</text>
</comment>
<evidence type="ECO:0000256" key="1">
    <source>
        <dbReference type="ARBA" id="ARBA00004429"/>
    </source>
</evidence>
<evidence type="ECO:0000256" key="3">
    <source>
        <dbReference type="ARBA" id="ARBA00022475"/>
    </source>
</evidence>
<evidence type="ECO:0000313" key="11">
    <source>
        <dbReference type="EMBL" id="SES06728.1"/>
    </source>
</evidence>
<evidence type="ECO:0000313" key="12">
    <source>
        <dbReference type="Proteomes" id="UP000199318"/>
    </source>
</evidence>
<keyword evidence="6 9" id="KW-1133">Transmembrane helix</keyword>
<dbReference type="PANTHER" id="PTHR35011:SF2">
    <property type="entry name" value="2,3-DIKETO-L-GULONATE TRAP TRANSPORTER SMALL PERMEASE PROTEIN YIAM"/>
    <property type="match status" value="1"/>
</dbReference>
<evidence type="ECO:0000259" key="10">
    <source>
        <dbReference type="Pfam" id="PF04290"/>
    </source>
</evidence>
<feature type="transmembrane region" description="Helical" evidence="9">
    <location>
        <begin position="118"/>
        <end position="143"/>
    </location>
</feature>
<proteinExistence type="inferred from homology"/>
<feature type="transmembrane region" description="Helical" evidence="9">
    <location>
        <begin position="85"/>
        <end position="106"/>
    </location>
</feature>
<feature type="transmembrane region" description="Helical" evidence="9">
    <location>
        <begin position="12"/>
        <end position="37"/>
    </location>
</feature>
<feature type="domain" description="Tripartite ATP-independent periplasmic transporters DctQ component" evidence="10">
    <location>
        <begin position="24"/>
        <end position="148"/>
    </location>
</feature>
<comment type="subcellular location">
    <subcellularLocation>
        <location evidence="1">Cell inner membrane</location>
        <topology evidence="1">Multi-pass membrane protein</topology>
    </subcellularLocation>
</comment>
<comment type="similarity">
    <text evidence="8">Belongs to the TRAP transporter small permease family.</text>
</comment>
<feature type="transmembrane region" description="Helical" evidence="9">
    <location>
        <begin position="43"/>
        <end position="64"/>
    </location>
</feature>
<dbReference type="AlphaFoldDB" id="A0A1H9UBV0"/>
<dbReference type="InterPro" id="IPR055348">
    <property type="entry name" value="DctQ"/>
</dbReference>
<name>A0A1H9UBV0_9BACI</name>
<evidence type="ECO:0000256" key="9">
    <source>
        <dbReference type="SAM" id="Phobius"/>
    </source>
</evidence>
<sequence length="150" mass="17239">MEKVDRIIEIIMEYFLIAALFVTVAFTFIQVFTRYVFGMSLAWSQELVLITFVYTVLFGAVICLKNDDHLKVDLLDNAPAWLLKAVRVLEFIITAVFVIVLMYFGYQLFMNNLASGTVVGILPIQQAFVYIAIPISAVFMLYFQLRKVMK</sequence>
<dbReference type="PANTHER" id="PTHR35011">
    <property type="entry name" value="2,3-DIKETO-L-GULONATE TRAP TRANSPORTER SMALL PERMEASE PROTEIN YIAM"/>
    <property type="match status" value="1"/>
</dbReference>
<dbReference type="GO" id="GO:0015740">
    <property type="term" value="P:C4-dicarboxylate transport"/>
    <property type="evidence" value="ECO:0007669"/>
    <property type="project" value="TreeGrafter"/>
</dbReference>
<accession>A0A1H9UBV0</accession>
<dbReference type="InterPro" id="IPR007387">
    <property type="entry name" value="TRAP_DctQ"/>
</dbReference>
<dbReference type="EMBL" id="FOGV01000013">
    <property type="protein sequence ID" value="SES06728.1"/>
    <property type="molecule type" value="Genomic_DNA"/>
</dbReference>
<organism evidence="11 12">
    <name type="scientific">Salisediminibacterium halotolerans</name>
    <dbReference type="NCBI Taxonomy" id="517425"/>
    <lineage>
        <taxon>Bacteria</taxon>
        <taxon>Bacillati</taxon>
        <taxon>Bacillota</taxon>
        <taxon>Bacilli</taxon>
        <taxon>Bacillales</taxon>
        <taxon>Bacillaceae</taxon>
        <taxon>Salisediminibacterium</taxon>
    </lineage>
</organism>
<evidence type="ECO:0000256" key="6">
    <source>
        <dbReference type="ARBA" id="ARBA00022989"/>
    </source>
</evidence>
<keyword evidence="5 9" id="KW-0812">Transmembrane</keyword>
<keyword evidence="12" id="KW-1185">Reference proteome</keyword>
<evidence type="ECO:0000256" key="4">
    <source>
        <dbReference type="ARBA" id="ARBA00022519"/>
    </source>
</evidence>
<evidence type="ECO:0000256" key="8">
    <source>
        <dbReference type="ARBA" id="ARBA00038436"/>
    </source>
</evidence>
<keyword evidence="2" id="KW-0813">Transport</keyword>
<gene>
    <name evidence="11" type="ORF">SAMN05444126_11376</name>
</gene>
<dbReference type="GO" id="GO:0005886">
    <property type="term" value="C:plasma membrane"/>
    <property type="evidence" value="ECO:0007669"/>
    <property type="project" value="UniProtKB-SubCell"/>
</dbReference>
<reference evidence="12" key="1">
    <citation type="submission" date="2016-10" db="EMBL/GenBank/DDBJ databases">
        <authorList>
            <person name="de Groot N.N."/>
        </authorList>
    </citation>
    <scope>NUCLEOTIDE SEQUENCE [LARGE SCALE GENOMIC DNA]</scope>
    <source>
        <strain evidence="12">10nlg</strain>
    </source>
</reference>
<evidence type="ECO:0000256" key="7">
    <source>
        <dbReference type="ARBA" id="ARBA00023136"/>
    </source>
</evidence>
<dbReference type="Proteomes" id="UP000199318">
    <property type="component" value="Unassembled WGS sequence"/>
</dbReference>
<protein>
    <submittedName>
        <fullName evidence="11">C4-dicarboxylate transporter, DctM subunit</fullName>
    </submittedName>
</protein>
<dbReference type="GO" id="GO:0022857">
    <property type="term" value="F:transmembrane transporter activity"/>
    <property type="evidence" value="ECO:0007669"/>
    <property type="project" value="TreeGrafter"/>
</dbReference>
<keyword evidence="7 9" id="KW-0472">Membrane</keyword>